<reference evidence="1 2" key="1">
    <citation type="journal article" date="2024" name="G3 (Bethesda)">
        <title>Genome assembly of Hibiscus sabdariffa L. provides insights into metabolisms of medicinal natural products.</title>
        <authorList>
            <person name="Kim T."/>
        </authorList>
    </citation>
    <scope>NUCLEOTIDE SEQUENCE [LARGE SCALE GENOMIC DNA]</scope>
    <source>
        <strain evidence="1">TK-2024</strain>
        <tissue evidence="1">Old leaves</tissue>
    </source>
</reference>
<evidence type="ECO:0000313" key="2">
    <source>
        <dbReference type="Proteomes" id="UP001472677"/>
    </source>
</evidence>
<comment type="caution">
    <text evidence="1">The sequence shown here is derived from an EMBL/GenBank/DDBJ whole genome shotgun (WGS) entry which is preliminary data.</text>
</comment>
<protein>
    <submittedName>
        <fullName evidence="1">Uncharacterized protein</fullName>
    </submittedName>
</protein>
<organism evidence="1 2">
    <name type="scientific">Hibiscus sabdariffa</name>
    <name type="common">roselle</name>
    <dbReference type="NCBI Taxonomy" id="183260"/>
    <lineage>
        <taxon>Eukaryota</taxon>
        <taxon>Viridiplantae</taxon>
        <taxon>Streptophyta</taxon>
        <taxon>Embryophyta</taxon>
        <taxon>Tracheophyta</taxon>
        <taxon>Spermatophyta</taxon>
        <taxon>Magnoliopsida</taxon>
        <taxon>eudicotyledons</taxon>
        <taxon>Gunneridae</taxon>
        <taxon>Pentapetalae</taxon>
        <taxon>rosids</taxon>
        <taxon>malvids</taxon>
        <taxon>Malvales</taxon>
        <taxon>Malvaceae</taxon>
        <taxon>Malvoideae</taxon>
        <taxon>Hibiscus</taxon>
    </lineage>
</organism>
<keyword evidence="2" id="KW-1185">Reference proteome</keyword>
<dbReference type="Proteomes" id="UP001472677">
    <property type="component" value="Unassembled WGS sequence"/>
</dbReference>
<dbReference type="EMBL" id="JBBPBM010000001">
    <property type="protein sequence ID" value="KAK8600423.1"/>
    <property type="molecule type" value="Genomic_DNA"/>
</dbReference>
<evidence type="ECO:0000313" key="1">
    <source>
        <dbReference type="EMBL" id="KAK8600423.1"/>
    </source>
</evidence>
<name>A0ABR2GC37_9ROSI</name>
<accession>A0ABR2GC37</accession>
<proteinExistence type="predicted"/>
<gene>
    <name evidence="1" type="ORF">V6N12_050277</name>
</gene>
<sequence>MKISLNLPQLSRFFNEEDIIAENLSAMDISISQKRKRLFKHNDEAHNLKKRKTFDLIAESVIELRRGNWGIHGFGTVEDDALLKLAVSHFLS</sequence>